<accession>A0A485KR76</accession>
<dbReference type="EMBL" id="CAADRA010005249">
    <property type="protein sequence ID" value="VFT87634.1"/>
    <property type="molecule type" value="Genomic_DNA"/>
</dbReference>
<dbReference type="PANTHER" id="PTHR46586:SF3">
    <property type="entry name" value="ANKYRIN REPEAT-CONTAINING PROTEIN"/>
    <property type="match status" value="1"/>
</dbReference>
<dbReference type="InterPro" id="IPR002110">
    <property type="entry name" value="Ankyrin_rpt"/>
</dbReference>
<dbReference type="InterPro" id="IPR052050">
    <property type="entry name" value="SecEffector_AnkRepeat"/>
</dbReference>
<dbReference type="Gene3D" id="1.25.40.20">
    <property type="entry name" value="Ankyrin repeat-containing domain"/>
    <property type="match status" value="2"/>
</dbReference>
<dbReference type="Pfam" id="PF12796">
    <property type="entry name" value="Ank_2"/>
    <property type="match status" value="1"/>
</dbReference>
<feature type="compositionally biased region" description="Polar residues" evidence="1">
    <location>
        <begin position="420"/>
        <end position="435"/>
    </location>
</feature>
<dbReference type="PANTHER" id="PTHR46586">
    <property type="entry name" value="ANKYRIN REPEAT-CONTAINING PROTEIN"/>
    <property type="match status" value="1"/>
</dbReference>
<evidence type="ECO:0000313" key="3">
    <source>
        <dbReference type="EMBL" id="VFT87634.1"/>
    </source>
</evidence>
<sequence>MSCARLPSVCDRLAASLSLPDFMFVFTNQDVFLTITSFQVGLPPHLLPFAQFVVDHWVHLPPQFDSTSPSYLITRADDFLIDQLTAFGTLFDPWVAAHGMDAIPRLVALHKDLRVEVVYFAVLHDDIPLIRSLHRHRMLARLYPDVTFVASWVGSLPVLKYLDSLKEDIVDGIVDFTPRVMDRAARRGHLHIVRWLHAHRLEGCTTQALDGAARYGHLEIVQFLHFHRTEGATTIAMDEAATYGHADIVRFLHTHRSEGCTTIALNYAAARGWLEIVQFLHAHRSEGCTTMAMDSAACNGHLEIVKFLHFHRTEGATTRAIDGAARHKHWHVVEFLLTHRTEGYSEPNFDMLMYPKRLGTDGGHLLHHHDPNSRMMPRIVVDRSLSPGAAIAQLIGASTSSFLTHTFSSGDAMAHLVGSHATSTKSIQESDPSMMTKTERRRQKRRTRAALKAVTDTSSTTAATQVA</sequence>
<feature type="compositionally biased region" description="Basic residues" evidence="1">
    <location>
        <begin position="439"/>
        <end position="449"/>
    </location>
</feature>
<evidence type="ECO:0000256" key="1">
    <source>
        <dbReference type="SAM" id="MobiDB-lite"/>
    </source>
</evidence>
<reference evidence="2" key="2">
    <citation type="submission" date="2019-06" db="EMBL/GenBank/DDBJ databases">
        <title>Genomics analysis of Aphanomyces spp. identifies a new class of oomycete effector associated with host adaptation.</title>
        <authorList>
            <person name="Gaulin E."/>
        </authorList>
    </citation>
    <scope>NUCLEOTIDE SEQUENCE</scope>
    <source>
        <strain evidence="2">CBS 578.67</strain>
    </source>
</reference>
<reference evidence="3 4" key="1">
    <citation type="submission" date="2019-03" db="EMBL/GenBank/DDBJ databases">
        <authorList>
            <person name="Gaulin E."/>
            <person name="Dumas B."/>
        </authorList>
    </citation>
    <scope>NUCLEOTIDE SEQUENCE [LARGE SCALE GENOMIC DNA]</scope>
    <source>
        <strain evidence="3">CBS 568.67</strain>
    </source>
</reference>
<protein>
    <submittedName>
        <fullName evidence="3">Aste57867_10764 protein</fullName>
    </submittedName>
</protein>
<gene>
    <name evidence="3" type="primary">Aste57867_10764</name>
    <name evidence="2" type="ORF">As57867_010724</name>
    <name evidence="3" type="ORF">ASTE57867_10764</name>
</gene>
<dbReference type="Proteomes" id="UP000332933">
    <property type="component" value="Unassembled WGS sequence"/>
</dbReference>
<feature type="compositionally biased region" description="Low complexity" evidence="1">
    <location>
        <begin position="450"/>
        <end position="467"/>
    </location>
</feature>
<organism evidence="3 4">
    <name type="scientific">Aphanomyces stellatus</name>
    <dbReference type="NCBI Taxonomy" id="120398"/>
    <lineage>
        <taxon>Eukaryota</taxon>
        <taxon>Sar</taxon>
        <taxon>Stramenopiles</taxon>
        <taxon>Oomycota</taxon>
        <taxon>Saprolegniomycetes</taxon>
        <taxon>Saprolegniales</taxon>
        <taxon>Verrucalvaceae</taxon>
        <taxon>Aphanomyces</taxon>
    </lineage>
</organism>
<keyword evidence="4" id="KW-1185">Reference proteome</keyword>
<dbReference type="SUPFAM" id="SSF48403">
    <property type="entry name" value="Ankyrin repeat"/>
    <property type="match status" value="1"/>
</dbReference>
<dbReference type="AlphaFoldDB" id="A0A485KR76"/>
<name>A0A485KR76_9STRA</name>
<evidence type="ECO:0000313" key="2">
    <source>
        <dbReference type="EMBL" id="KAF0698607.1"/>
    </source>
</evidence>
<proteinExistence type="predicted"/>
<feature type="region of interest" description="Disordered" evidence="1">
    <location>
        <begin position="419"/>
        <end position="467"/>
    </location>
</feature>
<dbReference type="Pfam" id="PF13637">
    <property type="entry name" value="Ank_4"/>
    <property type="match status" value="1"/>
</dbReference>
<dbReference type="InterPro" id="IPR036770">
    <property type="entry name" value="Ankyrin_rpt-contain_sf"/>
</dbReference>
<dbReference type="EMBL" id="VJMH01005228">
    <property type="protein sequence ID" value="KAF0698607.1"/>
    <property type="molecule type" value="Genomic_DNA"/>
</dbReference>
<evidence type="ECO:0000313" key="4">
    <source>
        <dbReference type="Proteomes" id="UP000332933"/>
    </source>
</evidence>